<dbReference type="RefSeq" id="WP_198030619.1">
    <property type="nucleotide sequence ID" value="NZ_ARXU01000003.1"/>
</dbReference>
<dbReference type="EMBL" id="ARXU01000003">
    <property type="protein sequence ID" value="KGD61838.1"/>
    <property type="molecule type" value="Genomic_DNA"/>
</dbReference>
<reference evidence="2 3" key="1">
    <citation type="submission" date="2012-09" db="EMBL/GenBank/DDBJ databases">
        <title>Genome Sequence of alkane-degrading Bacterium Alcanivorax jadensis T9.</title>
        <authorList>
            <person name="Lai Q."/>
            <person name="Shao Z."/>
        </authorList>
    </citation>
    <scope>NUCLEOTIDE SEQUENCE [LARGE SCALE GENOMIC DNA]</scope>
    <source>
        <strain evidence="2 3">T9</strain>
    </source>
</reference>
<keyword evidence="3" id="KW-1185">Reference proteome</keyword>
<sequence length="191" mass="20897">MLQIGIVIYDDAEVLDFAGPFEVFSTAARLCDSAPWQVSLISENREVMARGGFPVKSHFTLADHPSVDVLLVSGGVHCAGMENPTLLKAIREAGDAASWVTSVCTGAFLLAEAGLLTDQRVTTHREDSADLRQRFPALDVQENVRWVEDGNRLTSAGISAGIDMSLHLVEKLHSRKLADDTARQMDYAWQQ</sequence>
<comment type="caution">
    <text evidence="2">The sequence shown here is derived from an EMBL/GenBank/DDBJ whole genome shotgun (WGS) entry which is preliminary data.</text>
</comment>
<protein>
    <submittedName>
        <fullName evidence="2">AraC family transcriptional regulator</fullName>
    </submittedName>
</protein>
<accession>A0ABR4WEF9</accession>
<evidence type="ECO:0000313" key="2">
    <source>
        <dbReference type="EMBL" id="KGD61838.1"/>
    </source>
</evidence>
<feature type="domain" description="DJ-1/PfpI" evidence="1">
    <location>
        <begin position="5"/>
        <end position="170"/>
    </location>
</feature>
<evidence type="ECO:0000313" key="3">
    <source>
        <dbReference type="Proteomes" id="UP000029443"/>
    </source>
</evidence>
<dbReference type="Proteomes" id="UP000029443">
    <property type="component" value="Unassembled WGS sequence"/>
</dbReference>
<dbReference type="Gene3D" id="3.40.50.880">
    <property type="match status" value="1"/>
</dbReference>
<proteinExistence type="predicted"/>
<dbReference type="InterPro" id="IPR002818">
    <property type="entry name" value="DJ-1/PfpI"/>
</dbReference>
<dbReference type="CDD" id="cd03139">
    <property type="entry name" value="GATase1_PfpI_2"/>
    <property type="match status" value="1"/>
</dbReference>
<dbReference type="PANTHER" id="PTHR43130">
    <property type="entry name" value="ARAC-FAMILY TRANSCRIPTIONAL REGULATOR"/>
    <property type="match status" value="1"/>
</dbReference>
<dbReference type="PANTHER" id="PTHR43130:SF14">
    <property type="entry name" value="DJ-1_PFPI DOMAIN-CONTAINING PROTEIN"/>
    <property type="match status" value="1"/>
</dbReference>
<evidence type="ECO:0000259" key="1">
    <source>
        <dbReference type="Pfam" id="PF01965"/>
    </source>
</evidence>
<dbReference type="InterPro" id="IPR052158">
    <property type="entry name" value="INH-QAR"/>
</dbReference>
<dbReference type="Pfam" id="PF01965">
    <property type="entry name" value="DJ-1_PfpI"/>
    <property type="match status" value="1"/>
</dbReference>
<dbReference type="InterPro" id="IPR029062">
    <property type="entry name" value="Class_I_gatase-like"/>
</dbReference>
<gene>
    <name evidence="2" type="ORF">T9A_01047</name>
</gene>
<name>A0ABR4WEF9_9GAMM</name>
<dbReference type="SUPFAM" id="SSF52317">
    <property type="entry name" value="Class I glutamine amidotransferase-like"/>
    <property type="match status" value="1"/>
</dbReference>
<organism evidence="2 3">
    <name type="scientific">Alcanivorax jadensis T9</name>
    <dbReference type="NCBI Taxonomy" id="1177181"/>
    <lineage>
        <taxon>Bacteria</taxon>
        <taxon>Pseudomonadati</taxon>
        <taxon>Pseudomonadota</taxon>
        <taxon>Gammaproteobacteria</taxon>
        <taxon>Oceanospirillales</taxon>
        <taxon>Alcanivoracaceae</taxon>
        <taxon>Alcanivorax</taxon>
    </lineage>
</organism>